<accession>A0ABW4TRS5</accession>
<dbReference type="PROSITE" id="PS51257">
    <property type="entry name" value="PROKAR_LIPOPROTEIN"/>
    <property type="match status" value="1"/>
</dbReference>
<keyword evidence="4" id="KW-1185">Reference proteome</keyword>
<organism evidence="3 4">
    <name type="scientific">Nocardioides aestuarii</name>
    <dbReference type="NCBI Taxonomy" id="252231"/>
    <lineage>
        <taxon>Bacteria</taxon>
        <taxon>Bacillati</taxon>
        <taxon>Actinomycetota</taxon>
        <taxon>Actinomycetes</taxon>
        <taxon>Propionibacteriales</taxon>
        <taxon>Nocardioidaceae</taxon>
        <taxon>Nocardioides</taxon>
    </lineage>
</organism>
<dbReference type="Proteomes" id="UP001597351">
    <property type="component" value="Unassembled WGS sequence"/>
</dbReference>
<evidence type="ECO:0000256" key="1">
    <source>
        <dbReference type="SAM" id="MobiDB-lite"/>
    </source>
</evidence>
<protein>
    <recommendedName>
        <fullName evidence="5">Lipoprotein</fullName>
    </recommendedName>
</protein>
<feature type="signal peptide" evidence="2">
    <location>
        <begin position="1"/>
        <end position="23"/>
    </location>
</feature>
<evidence type="ECO:0000313" key="3">
    <source>
        <dbReference type="EMBL" id="MFD1948199.1"/>
    </source>
</evidence>
<feature type="compositionally biased region" description="Acidic residues" evidence="1">
    <location>
        <begin position="45"/>
        <end position="54"/>
    </location>
</feature>
<comment type="caution">
    <text evidence="3">The sequence shown here is derived from an EMBL/GenBank/DDBJ whole genome shotgun (WGS) entry which is preliminary data.</text>
</comment>
<dbReference type="EMBL" id="JBHUGD010000003">
    <property type="protein sequence ID" value="MFD1948199.1"/>
    <property type="molecule type" value="Genomic_DNA"/>
</dbReference>
<gene>
    <name evidence="3" type="ORF">ACFSDE_15460</name>
</gene>
<evidence type="ECO:0000256" key="2">
    <source>
        <dbReference type="SAM" id="SignalP"/>
    </source>
</evidence>
<name>A0ABW4TRS5_9ACTN</name>
<keyword evidence="2" id="KW-0732">Signal</keyword>
<evidence type="ECO:0000313" key="4">
    <source>
        <dbReference type="Proteomes" id="UP001597351"/>
    </source>
</evidence>
<sequence length="139" mass="14332">MGHTTVRRLAASGLLAVALSALTACGGSTDEAQDPGTAASSTTEESSDPAESESSDAPADAPVCGEVWVSGGKIARTYRGCVDESGGYVERDSVGCSSGQRLVVFGDRFWGVQGGTVYEADGSLDQDRDYRDATRRCAA</sequence>
<reference evidence="4" key="1">
    <citation type="journal article" date="2019" name="Int. J. Syst. Evol. Microbiol.">
        <title>The Global Catalogue of Microorganisms (GCM) 10K type strain sequencing project: providing services to taxonomists for standard genome sequencing and annotation.</title>
        <authorList>
            <consortium name="The Broad Institute Genomics Platform"/>
            <consortium name="The Broad Institute Genome Sequencing Center for Infectious Disease"/>
            <person name="Wu L."/>
            <person name="Ma J."/>
        </authorList>
    </citation>
    <scope>NUCLEOTIDE SEQUENCE [LARGE SCALE GENOMIC DNA]</scope>
    <source>
        <strain evidence="4">CGMCC 1.12477</strain>
    </source>
</reference>
<proteinExistence type="predicted"/>
<feature type="chain" id="PRO_5046361791" description="Lipoprotein" evidence="2">
    <location>
        <begin position="24"/>
        <end position="139"/>
    </location>
</feature>
<dbReference type="RefSeq" id="WP_343920019.1">
    <property type="nucleotide sequence ID" value="NZ_BAAAJT010000002.1"/>
</dbReference>
<feature type="region of interest" description="Disordered" evidence="1">
    <location>
        <begin position="26"/>
        <end position="63"/>
    </location>
</feature>
<evidence type="ECO:0008006" key="5">
    <source>
        <dbReference type="Google" id="ProtNLM"/>
    </source>
</evidence>